<dbReference type="EMBL" id="MN739737">
    <property type="protein sequence ID" value="QHT24064.1"/>
    <property type="molecule type" value="Genomic_DNA"/>
</dbReference>
<sequence>MTPSARIRINNGTGFLTFGMSTTMFWFENAAVGPTIRTAVVRMGFEVSSLTERISAE</sequence>
<accession>A0A6C0E4S7</accession>
<dbReference type="AlphaFoldDB" id="A0A6C0E4S7"/>
<reference evidence="1" key="1">
    <citation type="journal article" date="2020" name="Nature">
        <title>Giant virus diversity and host interactions through global metagenomics.</title>
        <authorList>
            <person name="Schulz F."/>
            <person name="Roux S."/>
            <person name="Paez-Espino D."/>
            <person name="Jungbluth S."/>
            <person name="Walsh D.A."/>
            <person name="Denef V.J."/>
            <person name="McMahon K.D."/>
            <person name="Konstantinidis K.T."/>
            <person name="Eloe-Fadrosh E.A."/>
            <person name="Kyrpides N.C."/>
            <person name="Woyke T."/>
        </authorList>
    </citation>
    <scope>NUCLEOTIDE SEQUENCE</scope>
    <source>
        <strain evidence="1">GVMAG-M-3300023179-132</strain>
    </source>
</reference>
<name>A0A6C0E4S7_9ZZZZ</name>
<proteinExistence type="predicted"/>
<evidence type="ECO:0000313" key="1">
    <source>
        <dbReference type="EMBL" id="QHT24064.1"/>
    </source>
</evidence>
<protein>
    <submittedName>
        <fullName evidence="1">Uncharacterized protein</fullName>
    </submittedName>
</protein>
<organism evidence="1">
    <name type="scientific">viral metagenome</name>
    <dbReference type="NCBI Taxonomy" id="1070528"/>
    <lineage>
        <taxon>unclassified sequences</taxon>
        <taxon>metagenomes</taxon>
        <taxon>organismal metagenomes</taxon>
    </lineage>
</organism>